<feature type="signal peptide" evidence="2">
    <location>
        <begin position="1"/>
        <end position="19"/>
    </location>
</feature>
<keyword evidence="2" id="KW-0732">Signal</keyword>
<proteinExistence type="predicted"/>
<protein>
    <submittedName>
        <fullName evidence="3">Uncharacterized protein</fullName>
    </submittedName>
</protein>
<evidence type="ECO:0000313" key="3">
    <source>
        <dbReference type="EMBL" id="QQT99023.1"/>
    </source>
</evidence>
<dbReference type="RefSeq" id="WP_115307085.1">
    <property type="nucleotide sequence ID" value="NZ_CP068108.1"/>
</dbReference>
<accession>A0A9Q6ZF54</accession>
<evidence type="ECO:0000256" key="2">
    <source>
        <dbReference type="SAM" id="SignalP"/>
    </source>
</evidence>
<organism evidence="3 4">
    <name type="scientific">Myroides odoratus</name>
    <name type="common">Flavobacterium odoratum</name>
    <dbReference type="NCBI Taxonomy" id="256"/>
    <lineage>
        <taxon>Bacteria</taxon>
        <taxon>Pseudomonadati</taxon>
        <taxon>Bacteroidota</taxon>
        <taxon>Flavobacteriia</taxon>
        <taxon>Flavobacteriales</taxon>
        <taxon>Flavobacteriaceae</taxon>
        <taxon>Myroides</taxon>
    </lineage>
</organism>
<feature type="coiled-coil region" evidence="1">
    <location>
        <begin position="2514"/>
        <end position="2565"/>
    </location>
</feature>
<keyword evidence="1" id="KW-0175">Coiled coil</keyword>
<dbReference type="EMBL" id="CP068108">
    <property type="protein sequence ID" value="QQT99023.1"/>
    <property type="molecule type" value="Genomic_DNA"/>
</dbReference>
<evidence type="ECO:0000313" key="4">
    <source>
        <dbReference type="Proteomes" id="UP000596202"/>
    </source>
</evidence>
<reference evidence="3 4" key="1">
    <citation type="submission" date="2021-01" db="EMBL/GenBank/DDBJ databases">
        <title>FDA dAtabase for Regulatory Grade micrObial Sequences (FDA-ARGOS): Supporting development and validation of Infectious Disease Dx tests.</title>
        <authorList>
            <person name="Sproer C."/>
            <person name="Gronow S."/>
            <person name="Severitt S."/>
            <person name="Schroder I."/>
            <person name="Tallon L."/>
            <person name="Sadzewicz L."/>
            <person name="Zhao X."/>
            <person name="Boylan J."/>
            <person name="Ott S."/>
            <person name="Bowen H."/>
            <person name="Vavikolanu K."/>
            <person name="Mehta A."/>
            <person name="Aluvathingal J."/>
            <person name="Nadendla S."/>
            <person name="Lowell S."/>
            <person name="Myers T."/>
            <person name="Yan Y."/>
            <person name="Sichtig H."/>
        </authorList>
    </citation>
    <scope>NUCLEOTIDE SEQUENCE [LARGE SCALE GENOMIC DNA]</scope>
    <source>
        <strain evidence="3 4">FDAARGOS_1131</strain>
    </source>
</reference>
<dbReference type="Proteomes" id="UP000596202">
    <property type="component" value="Chromosome"/>
</dbReference>
<feature type="chain" id="PRO_5040170942" evidence="2">
    <location>
        <begin position="20"/>
        <end position="2566"/>
    </location>
</feature>
<name>A0A9Q6ZF54_MYROD</name>
<dbReference type="GeneID" id="93528480"/>
<gene>
    <name evidence="3" type="ORF">I6I88_12470</name>
</gene>
<sequence>MIRKVIPLLFLFLGNFVSAQVGIGTKEPNPASALDIVAKDKGILLPRIQLKSEQDKSAIVNPEESLLVYNTGSTSLVAGFYYWRDARWTQLLSGDNYIDTKNQTFTIEKDSNNIESLVITDTQGGKVFLAISAIAKNNTFVTNLVENQEFITKLGDNIEFVNHITNNEDFITNIVNELKGKYGNVNYNPTTNTFVYYDEHGAEHDVDWSALNTTNVSFTLVNDKLVVTDSEQNVVELAVTDIASNKTFVEHIAMNQDFITKLGDNLEFINHITNNEAFVTNIVNELKGKYGNVNYNPTTNTFVYYDEHGAEHDVDWSALNTTNVSFTLVNDKLVVTDSEQNVVELAVTDIASNKTFVEHIATNQDFITKLGDNLEFVNHITSNEDFITNVINTLKGKYGNVNYNPTTNTFVYYDEHGVEHEVDWSVLNTTNVSFTLVNDKLVVTDLEQNVVELAVTDIANNKTFVEQIATNQDFITKLGDNATFITTIVDMLKDKYGNVGFDVATNSFFYYDADYNVVHISWESLGNTKIKSFTIDEVNHELVITDTEDRRFPVAIDDLGRVLANNDVFVTNLVNNKTFTTKLGNDEHFVTTITNNEDFITNVINTLKGKYGNVNYNPTSNTFVYYDEHGAEHDVDWSALNTTNVSFTLVNDKLVVTDSEQNVVELAVTDIASNKTFVEHIATNQDFITKLGDNLEFINHITNNEAFVTNIVNELKGKYGNVNYNPTTNTFVYYDEFGVEHDVDWSALNTTNVSFTLVNDKLVVTDSEQNVVELAVTDIASNKTFVEHIATNQDFITKLGDNLEFINHITNNEDFVTNIVNTLKGKYGNVNYNPTSNTFVYYDEHGAEHDVDWSALNTTNVSFTLVNDKLVVTDSEQNVVELAVTDIASNKTFVEHIATNQDFITKLGDNLEFINHITNNEAFVTNIVNELKGKYGNVNYNPTTNTFVYYDEFGVEHDVDWSALNTTNVSFTLVNDKLVVTDSEQNVVELAVTDIASNKTFVEHIATNQDFITKLGDNLEFINHITNNEAFVTNIVNELKGKYGNVNYNPTTNTFVYYDEHGAEHDVDWSALNTTNVSFTLVNDKLVVTDSEQNVVELAVTDIASNKTFVEHIATNQDFITKLGDNLEFINHITNNEDFITNVINTLKGKYGNVNYNPTTNTFVYYDEHGAEHDVDWSALNTTNVSFTLVNDKLVVTDSEQNVVELAVTDIASNKTFVEHIATNQDFITKLGDNLEFINHITNNEDFVTNIVNELKGKYGNVNYNPTTNTFVYYDEFGVEHDVDWSALNTTNVSFTLVNDKLVVTDSEQNVVELAVTDIASNKTFVEHIATNQDFITKLGDNTTFITTIVDKLKGKYGNVGFDEATNSFFYYDADYNVEPISWESLGNTKISSFTIDETNNTLVITDTEGVSFPVAIDDLGRVLANNDVFVTNLVNNKTFTTKLGNDEHFVTTITNNEDFITNVINTLKGKYGNVNYNPTTNTFVYYDEFGVEHNVDWGALNTTNVSFTLVNDKLVVTDSEQNVVELAVTDIASNKTFVEHIATNQDFITKLGDNLEFINHITNNEDFVTNIVNTLKGKYGNVNYNPTTNTFVYYDEFGVEHNVDWNALNTTNVSFTLVNDKLVVTDSEQNVVELAVTDIASNKTFVEHIATNQDFITKLGDNLEFVNHITNNEAFVTNIVNTLKGKYGNVNYNPTTNTFVYYDEHGAEHDVDWSALNTTNVSFTLVNDKLVVTDSEQNVVELAVTDIASNKTFVEHIATNQDFITKLGDNLEFVNHITNNEAFVTNIVNTLKGKYGNVNYNPTTNTFVYYDEHGAEHDVDWSALNTTNVSFTLVNDKLVVTDSEQNVVELAVTDIASNKTFVEHIATNQDFITKLGDNTTFITTIIDMLKGKYGNVGFDEATNSFFYYDADYNVEPISWESLGNTKISSFTIDETNNTLVITDTEGVSFPVAIDDLGRVLANNDVFVTNLVNNKTFTTKLGNDEHFVTTITNNEDFITNVINTLKGKYGNVNYDPTTNTFVYYDEHGAEHDVDWSALNTTNVSFTLVNDKLVVTDSEQNVVELAVTDIASNKTFVEHIATNQDFITKLGDNLEFINHITNNEDFVTNIVNTLKGKYGNVNYDPTTNTFVYYDEHGVEHNVDWGALNTTNVSFTLVNDKLVVTDSEQNVVELAVTDIASNKTFVEHIATNQDFITKLGDNTTFITTIADKLRDKYGNVSYDGTSFTYVDETGTHNIDLEEFVKDNETITTLANVDGVLTYTNEANEPVVVNIPSLVKGNETLTVLKNVVTQEEDESGQELDVYTLTYKDENGDEHPIDIKVLVKGTETVTTLIYDPQEHILTYTNEKGEKTDLILTDLVGDGESLTKLEFDAVNNALLYTDEEQIIHTIEIESINQHPWLDTTTHKVATSPSANIYTKGWVGIGFTEPSGAPNEKLRVNGSITAVNSYYADYVFEKYFDGYSSLKYDYKFKSLDVVEDFIKENRHLPGITPIHELSKSEEGYAFNVSELSIQLLEKTEELYLHIIEQNKELEEKESRIKELEQANQNVQQKVEQLEKMLLDFMQKN</sequence>
<evidence type="ECO:0000256" key="1">
    <source>
        <dbReference type="SAM" id="Coils"/>
    </source>
</evidence>
<dbReference type="OrthoDB" id="1247310at2"/>